<dbReference type="OrthoDB" id="3687641at2759"/>
<proteinExistence type="inferred from homology"/>
<dbReference type="VEuPathDB" id="FungiDB:ASPWEDRAFT_175335"/>
<evidence type="ECO:0000256" key="2">
    <source>
        <dbReference type="ARBA" id="ARBA00035112"/>
    </source>
</evidence>
<dbReference type="PANTHER" id="PTHR33365">
    <property type="entry name" value="YALI0B05434P"/>
    <property type="match status" value="1"/>
</dbReference>
<gene>
    <name evidence="3" type="ORF">ASPWEDRAFT_175335</name>
</gene>
<dbReference type="AlphaFoldDB" id="A0A1L9RAT6"/>
<dbReference type="InterPro" id="IPR021765">
    <property type="entry name" value="UstYa-like"/>
</dbReference>
<organism evidence="3 4">
    <name type="scientific">Aspergillus wentii DTO 134E9</name>
    <dbReference type="NCBI Taxonomy" id="1073089"/>
    <lineage>
        <taxon>Eukaryota</taxon>
        <taxon>Fungi</taxon>
        <taxon>Dikarya</taxon>
        <taxon>Ascomycota</taxon>
        <taxon>Pezizomycotina</taxon>
        <taxon>Eurotiomycetes</taxon>
        <taxon>Eurotiomycetidae</taxon>
        <taxon>Eurotiales</taxon>
        <taxon>Aspergillaceae</taxon>
        <taxon>Aspergillus</taxon>
        <taxon>Aspergillus subgen. Cremei</taxon>
    </lineage>
</organism>
<protein>
    <submittedName>
        <fullName evidence="3">Uncharacterized protein</fullName>
    </submittedName>
</protein>
<dbReference type="Proteomes" id="UP000184383">
    <property type="component" value="Unassembled WGS sequence"/>
</dbReference>
<comment type="similarity">
    <text evidence="2">Belongs to the ustYa family.</text>
</comment>
<dbReference type="RefSeq" id="XP_040685706.1">
    <property type="nucleotide sequence ID" value="XM_040831346.1"/>
</dbReference>
<dbReference type="Pfam" id="PF11807">
    <property type="entry name" value="UstYa"/>
    <property type="match status" value="1"/>
</dbReference>
<sequence length="275" mass="30222">MSKPTNTTTPSHILVLILTLSITLSLLLLVLVLTPSSIVSINYSPICPQSSSIPQTHDHSPQNDHAHNNEIIHRPFNEDPDLERITPDATHPNLDWETLLIPPTGGTILAKTTANTIPDAETVVDGEVYGISMYNQLHCLLVIRGLVFPETSQKKVNSTSESRLHGGGHEHGDRAHWAHCFDYIAQAIICAADDAIEQPIIENGVKTHNIDGIGAVHQCRDARVLWEASSTTWENPLDMSSWKGEGVRSFLGDKFRGKVDPHDMSPLYSLGVEDP</sequence>
<dbReference type="GO" id="GO:0043386">
    <property type="term" value="P:mycotoxin biosynthetic process"/>
    <property type="evidence" value="ECO:0007669"/>
    <property type="project" value="InterPro"/>
</dbReference>
<dbReference type="STRING" id="1073089.A0A1L9RAT6"/>
<dbReference type="EMBL" id="KV878215">
    <property type="protein sequence ID" value="OJJ32029.1"/>
    <property type="molecule type" value="Genomic_DNA"/>
</dbReference>
<keyword evidence="4" id="KW-1185">Reference proteome</keyword>
<evidence type="ECO:0000313" key="4">
    <source>
        <dbReference type="Proteomes" id="UP000184383"/>
    </source>
</evidence>
<comment type="pathway">
    <text evidence="1">Mycotoxin biosynthesis.</text>
</comment>
<dbReference type="GeneID" id="63747194"/>
<reference evidence="4" key="1">
    <citation type="journal article" date="2017" name="Genome Biol.">
        <title>Comparative genomics reveals high biological diversity and specific adaptations in the industrially and medically important fungal genus Aspergillus.</title>
        <authorList>
            <person name="de Vries R.P."/>
            <person name="Riley R."/>
            <person name="Wiebenga A."/>
            <person name="Aguilar-Osorio G."/>
            <person name="Amillis S."/>
            <person name="Uchima C.A."/>
            <person name="Anderluh G."/>
            <person name="Asadollahi M."/>
            <person name="Askin M."/>
            <person name="Barry K."/>
            <person name="Battaglia E."/>
            <person name="Bayram O."/>
            <person name="Benocci T."/>
            <person name="Braus-Stromeyer S.A."/>
            <person name="Caldana C."/>
            <person name="Canovas D."/>
            <person name="Cerqueira G.C."/>
            <person name="Chen F."/>
            <person name="Chen W."/>
            <person name="Choi C."/>
            <person name="Clum A."/>
            <person name="Dos Santos R.A."/>
            <person name="Damasio A.R."/>
            <person name="Diallinas G."/>
            <person name="Emri T."/>
            <person name="Fekete E."/>
            <person name="Flipphi M."/>
            <person name="Freyberg S."/>
            <person name="Gallo A."/>
            <person name="Gournas C."/>
            <person name="Habgood R."/>
            <person name="Hainaut M."/>
            <person name="Harispe M.L."/>
            <person name="Henrissat B."/>
            <person name="Hilden K.S."/>
            <person name="Hope R."/>
            <person name="Hossain A."/>
            <person name="Karabika E."/>
            <person name="Karaffa L."/>
            <person name="Karanyi Z."/>
            <person name="Krasevec N."/>
            <person name="Kuo A."/>
            <person name="Kusch H."/>
            <person name="LaButti K."/>
            <person name="Lagendijk E.L."/>
            <person name="Lapidus A."/>
            <person name="Levasseur A."/>
            <person name="Lindquist E."/>
            <person name="Lipzen A."/>
            <person name="Logrieco A.F."/>
            <person name="MacCabe A."/>
            <person name="Maekelae M.R."/>
            <person name="Malavazi I."/>
            <person name="Melin P."/>
            <person name="Meyer V."/>
            <person name="Mielnichuk N."/>
            <person name="Miskei M."/>
            <person name="Molnar A.P."/>
            <person name="Mule G."/>
            <person name="Ngan C.Y."/>
            <person name="Orejas M."/>
            <person name="Orosz E."/>
            <person name="Ouedraogo J.P."/>
            <person name="Overkamp K.M."/>
            <person name="Park H.-S."/>
            <person name="Perrone G."/>
            <person name="Piumi F."/>
            <person name="Punt P.J."/>
            <person name="Ram A.F."/>
            <person name="Ramon A."/>
            <person name="Rauscher S."/>
            <person name="Record E."/>
            <person name="Riano-Pachon D.M."/>
            <person name="Robert V."/>
            <person name="Roehrig J."/>
            <person name="Ruller R."/>
            <person name="Salamov A."/>
            <person name="Salih N.S."/>
            <person name="Samson R.A."/>
            <person name="Sandor E."/>
            <person name="Sanguinetti M."/>
            <person name="Schuetze T."/>
            <person name="Sepcic K."/>
            <person name="Shelest E."/>
            <person name="Sherlock G."/>
            <person name="Sophianopoulou V."/>
            <person name="Squina F.M."/>
            <person name="Sun H."/>
            <person name="Susca A."/>
            <person name="Todd R.B."/>
            <person name="Tsang A."/>
            <person name="Unkles S.E."/>
            <person name="van de Wiele N."/>
            <person name="van Rossen-Uffink D."/>
            <person name="Oliveira J.V."/>
            <person name="Vesth T.C."/>
            <person name="Visser J."/>
            <person name="Yu J.-H."/>
            <person name="Zhou M."/>
            <person name="Andersen M.R."/>
            <person name="Archer D.B."/>
            <person name="Baker S.E."/>
            <person name="Benoit I."/>
            <person name="Brakhage A.A."/>
            <person name="Braus G.H."/>
            <person name="Fischer R."/>
            <person name="Frisvad J.C."/>
            <person name="Goldman G.H."/>
            <person name="Houbraken J."/>
            <person name="Oakley B."/>
            <person name="Pocsi I."/>
            <person name="Scazzocchio C."/>
            <person name="Seiboth B."/>
            <person name="vanKuyk P.A."/>
            <person name="Wortman J."/>
            <person name="Dyer P.S."/>
            <person name="Grigoriev I.V."/>
        </authorList>
    </citation>
    <scope>NUCLEOTIDE SEQUENCE [LARGE SCALE GENOMIC DNA]</scope>
    <source>
        <strain evidence="4">DTO 134E9</strain>
    </source>
</reference>
<dbReference type="PANTHER" id="PTHR33365:SF4">
    <property type="entry name" value="CYCLOCHLOROTINE BIOSYNTHESIS PROTEIN O"/>
    <property type="match status" value="1"/>
</dbReference>
<evidence type="ECO:0000313" key="3">
    <source>
        <dbReference type="EMBL" id="OJJ32029.1"/>
    </source>
</evidence>
<accession>A0A1L9RAT6</accession>
<evidence type="ECO:0000256" key="1">
    <source>
        <dbReference type="ARBA" id="ARBA00004685"/>
    </source>
</evidence>
<name>A0A1L9RAT6_ASPWE</name>